<feature type="transmembrane region" description="Helical" evidence="8">
    <location>
        <begin position="431"/>
        <end position="452"/>
    </location>
</feature>
<keyword evidence="5" id="KW-0573">Peptidoglycan synthesis</keyword>
<evidence type="ECO:0000256" key="8">
    <source>
        <dbReference type="SAM" id="Phobius"/>
    </source>
</evidence>
<keyword evidence="6 8" id="KW-1133">Transmembrane helix</keyword>
<sequence>MTTRTDNIGRASMWLASGTIISRVLGFVKVAVLAQTIGAASVGINAFTLANSLPNQLYMIIAGGVLNAVLVPQIVRATKQGDGGLGYINKLVTLAIVVLGVTTLLTTLLAPWIVSIYAVSSVTGSSASGDAILALAIAFGYWCMPQILFYGLYTVLGEILNARRMFGPFTWAPILNNVVAIGGLVLFTVMFGADPEGTLTAGAWDAGKIAVLAGSATLGVIAQAGILMVFWRRVGLKFRFDFQWRGVGLKAAGKASSWAFGIMIAGQLAYLVTNNVAWIAADSGFPSVFVLNMAWLVFVLPHSIITVSITTAHFTRMSEHAAAGDLAAVRRDFSEMARSVFLLITLIMCGIIVLAIPVSRLFANTDAQVMPMALVLVGHMVWLLFFTFIFLVQRTFYALGDTRKPFLFFVLQYGLQSILCVVVALTITDQFIAFGISIAQGLAMAITMPVALMWLKRVLTVGLDGARITRSIVLFTIAGVVSSLAGYLVTRWLGGNSEGGWGNSSVLGALVTMAIVGAVMSVIYLGMLVVMRSADLQAVLNPVMRRLRR</sequence>
<feature type="transmembrane region" description="Helical" evidence="8">
    <location>
        <begin position="293"/>
        <end position="314"/>
    </location>
</feature>
<keyword evidence="2" id="KW-1003">Cell membrane</keyword>
<proteinExistence type="predicted"/>
<dbReference type="PANTHER" id="PTHR47019">
    <property type="entry name" value="LIPID II FLIPPASE MURJ"/>
    <property type="match status" value="1"/>
</dbReference>
<keyword evidence="3 8" id="KW-0812">Transmembrane</keyword>
<dbReference type="InterPro" id="IPR004268">
    <property type="entry name" value="MurJ"/>
</dbReference>
<keyword evidence="7 8" id="KW-0472">Membrane</keyword>
<feature type="transmembrane region" description="Helical" evidence="8">
    <location>
        <begin position="56"/>
        <end position="75"/>
    </location>
</feature>
<feature type="transmembrane region" description="Helical" evidence="8">
    <location>
        <begin position="340"/>
        <end position="363"/>
    </location>
</feature>
<evidence type="ECO:0000313" key="9">
    <source>
        <dbReference type="EMBL" id="TQM66302.1"/>
    </source>
</evidence>
<keyword evidence="4" id="KW-0133">Cell shape</keyword>
<feature type="transmembrane region" description="Helical" evidence="8">
    <location>
        <begin position="131"/>
        <end position="153"/>
    </location>
</feature>
<feature type="transmembrane region" description="Helical" evidence="8">
    <location>
        <begin position="252"/>
        <end position="273"/>
    </location>
</feature>
<evidence type="ECO:0000256" key="5">
    <source>
        <dbReference type="ARBA" id="ARBA00022984"/>
    </source>
</evidence>
<evidence type="ECO:0000256" key="1">
    <source>
        <dbReference type="ARBA" id="ARBA00004651"/>
    </source>
</evidence>
<feature type="transmembrane region" description="Helical" evidence="8">
    <location>
        <begin position="87"/>
        <end position="119"/>
    </location>
</feature>
<feature type="transmembrane region" description="Helical" evidence="8">
    <location>
        <begin position="20"/>
        <end position="44"/>
    </location>
</feature>
<organism evidence="9 10">
    <name type="scientific">Klugiella xanthotipulae</name>
    <dbReference type="NCBI Taxonomy" id="244735"/>
    <lineage>
        <taxon>Bacteria</taxon>
        <taxon>Bacillati</taxon>
        <taxon>Actinomycetota</taxon>
        <taxon>Actinomycetes</taxon>
        <taxon>Micrococcales</taxon>
        <taxon>Microbacteriaceae</taxon>
        <taxon>Klugiella</taxon>
    </lineage>
</organism>
<feature type="transmembrane region" description="Helical" evidence="8">
    <location>
        <begin position="369"/>
        <end position="393"/>
    </location>
</feature>
<dbReference type="Pfam" id="PF03023">
    <property type="entry name" value="MurJ"/>
    <property type="match status" value="1"/>
</dbReference>
<feature type="transmembrane region" description="Helical" evidence="8">
    <location>
        <begin position="405"/>
        <end position="425"/>
    </location>
</feature>
<dbReference type="GO" id="GO:0034204">
    <property type="term" value="P:lipid translocation"/>
    <property type="evidence" value="ECO:0007669"/>
    <property type="project" value="TreeGrafter"/>
</dbReference>
<comment type="subcellular location">
    <subcellularLocation>
        <location evidence="1">Cell membrane</location>
        <topology evidence="1">Multi-pass membrane protein</topology>
    </subcellularLocation>
</comment>
<feature type="transmembrane region" description="Helical" evidence="8">
    <location>
        <begin position="209"/>
        <end position="231"/>
    </location>
</feature>
<dbReference type="AlphaFoldDB" id="A0A543I6R9"/>
<accession>A0A543I6R9</accession>
<dbReference type="GO" id="GO:0015648">
    <property type="term" value="F:lipid-linked peptidoglycan transporter activity"/>
    <property type="evidence" value="ECO:0007669"/>
    <property type="project" value="TreeGrafter"/>
</dbReference>
<feature type="transmembrane region" description="Helical" evidence="8">
    <location>
        <begin position="506"/>
        <end position="530"/>
    </location>
</feature>
<dbReference type="RefSeq" id="WP_246054531.1">
    <property type="nucleotide sequence ID" value="NZ_BAAAYS010000017.1"/>
</dbReference>
<evidence type="ECO:0000256" key="7">
    <source>
        <dbReference type="ARBA" id="ARBA00023136"/>
    </source>
</evidence>
<evidence type="ECO:0000256" key="4">
    <source>
        <dbReference type="ARBA" id="ARBA00022960"/>
    </source>
</evidence>
<evidence type="ECO:0000313" key="10">
    <source>
        <dbReference type="Proteomes" id="UP000318331"/>
    </source>
</evidence>
<dbReference type="GO" id="GO:0005886">
    <property type="term" value="C:plasma membrane"/>
    <property type="evidence" value="ECO:0007669"/>
    <property type="project" value="UniProtKB-SubCell"/>
</dbReference>
<keyword evidence="10" id="KW-1185">Reference proteome</keyword>
<evidence type="ECO:0000256" key="2">
    <source>
        <dbReference type="ARBA" id="ARBA00022475"/>
    </source>
</evidence>
<evidence type="ECO:0000256" key="3">
    <source>
        <dbReference type="ARBA" id="ARBA00022692"/>
    </source>
</evidence>
<comment type="caution">
    <text evidence="9">The sequence shown here is derived from an EMBL/GenBank/DDBJ whole genome shotgun (WGS) entry which is preliminary data.</text>
</comment>
<dbReference type="Proteomes" id="UP000318331">
    <property type="component" value="Unassembled WGS sequence"/>
</dbReference>
<dbReference type="InterPro" id="IPR051050">
    <property type="entry name" value="Lipid_II_flippase_MurJ/MviN"/>
</dbReference>
<name>A0A543I6R9_9MICO</name>
<dbReference type="GO" id="GO:0008360">
    <property type="term" value="P:regulation of cell shape"/>
    <property type="evidence" value="ECO:0007669"/>
    <property type="project" value="UniProtKB-KW"/>
</dbReference>
<dbReference type="GO" id="GO:0009252">
    <property type="term" value="P:peptidoglycan biosynthetic process"/>
    <property type="evidence" value="ECO:0007669"/>
    <property type="project" value="UniProtKB-KW"/>
</dbReference>
<gene>
    <name evidence="9" type="ORF">FB466_1139</name>
</gene>
<dbReference type="PRINTS" id="PR01806">
    <property type="entry name" value="VIRFACTRMVIN"/>
</dbReference>
<protein>
    <submittedName>
        <fullName evidence="9">Putative peptidoglycan lipid II flippase</fullName>
    </submittedName>
</protein>
<feature type="transmembrane region" description="Helical" evidence="8">
    <location>
        <begin position="174"/>
        <end position="193"/>
    </location>
</feature>
<reference evidence="9 10" key="1">
    <citation type="submission" date="2019-06" db="EMBL/GenBank/DDBJ databases">
        <title>Sequencing the genomes of 1000 actinobacteria strains.</title>
        <authorList>
            <person name="Klenk H.-P."/>
        </authorList>
    </citation>
    <scope>NUCLEOTIDE SEQUENCE [LARGE SCALE GENOMIC DNA]</scope>
    <source>
        <strain evidence="9 10">DSM 18031</strain>
    </source>
</reference>
<feature type="transmembrane region" description="Helical" evidence="8">
    <location>
        <begin position="472"/>
        <end position="494"/>
    </location>
</feature>
<dbReference type="EMBL" id="VFPN01000001">
    <property type="protein sequence ID" value="TQM66302.1"/>
    <property type="molecule type" value="Genomic_DNA"/>
</dbReference>
<evidence type="ECO:0000256" key="6">
    <source>
        <dbReference type="ARBA" id="ARBA00022989"/>
    </source>
</evidence>
<dbReference type="PANTHER" id="PTHR47019:SF1">
    <property type="entry name" value="LIPID II FLIPPASE MURJ"/>
    <property type="match status" value="1"/>
</dbReference>